<protein>
    <submittedName>
        <fullName evidence="1">Uncharacterized protein</fullName>
    </submittedName>
</protein>
<evidence type="ECO:0000313" key="1">
    <source>
        <dbReference type="EMBL" id="RGM35231.1"/>
    </source>
</evidence>
<organism evidence="1 2">
    <name type="scientific">Phocaeicola plebeius</name>
    <dbReference type="NCBI Taxonomy" id="310297"/>
    <lineage>
        <taxon>Bacteria</taxon>
        <taxon>Pseudomonadati</taxon>
        <taxon>Bacteroidota</taxon>
        <taxon>Bacteroidia</taxon>
        <taxon>Bacteroidales</taxon>
        <taxon>Bacteroidaceae</taxon>
        <taxon>Phocaeicola</taxon>
    </lineage>
</organism>
<comment type="caution">
    <text evidence="1">The sequence shown here is derived from an EMBL/GenBank/DDBJ whole genome shotgun (WGS) entry which is preliminary data.</text>
</comment>
<accession>A0A3E4VZ29</accession>
<gene>
    <name evidence="1" type="ORF">DXC17_15040</name>
</gene>
<name>A0A3E4VZ29_9BACT</name>
<dbReference type="Proteomes" id="UP000260780">
    <property type="component" value="Unassembled WGS sequence"/>
</dbReference>
<proteinExistence type="predicted"/>
<dbReference type="AlphaFoldDB" id="A0A3E4VZ29"/>
<evidence type="ECO:0000313" key="2">
    <source>
        <dbReference type="Proteomes" id="UP000260780"/>
    </source>
</evidence>
<dbReference type="EMBL" id="QSTF01000056">
    <property type="protein sequence ID" value="RGM35231.1"/>
    <property type="molecule type" value="Genomic_DNA"/>
</dbReference>
<sequence length="69" mass="8091">MTKLSVLSGNKLHKTVLYRTISIYKEYINKFYPQKVLTMYAKSDFLHSIVPFNKTGQYATELDKEEITI</sequence>
<reference evidence="1 2" key="1">
    <citation type="submission" date="2018-08" db="EMBL/GenBank/DDBJ databases">
        <title>A genome reference for cultivated species of the human gut microbiota.</title>
        <authorList>
            <person name="Zou Y."/>
            <person name="Xue W."/>
            <person name="Luo G."/>
        </authorList>
    </citation>
    <scope>NUCLEOTIDE SEQUENCE [LARGE SCALE GENOMIC DNA]</scope>
    <source>
        <strain evidence="1 2">OM08-14</strain>
    </source>
</reference>